<gene>
    <name evidence="1" type="ORF">SAMN05216261_2042</name>
</gene>
<dbReference type="eggNOG" id="ENOG5031QQI">
    <property type="taxonomic scope" value="Bacteria"/>
</dbReference>
<accession>A0A1M6ELP4</accession>
<dbReference type="Proteomes" id="UP000184396">
    <property type="component" value="Unassembled WGS sequence"/>
</dbReference>
<organism evidence="1 2">
    <name type="scientific">Algibacter luteus</name>
    <dbReference type="NCBI Taxonomy" id="1178825"/>
    <lineage>
        <taxon>Bacteria</taxon>
        <taxon>Pseudomonadati</taxon>
        <taxon>Bacteroidota</taxon>
        <taxon>Flavobacteriia</taxon>
        <taxon>Flavobacteriales</taxon>
        <taxon>Flavobacteriaceae</taxon>
        <taxon>Algibacter</taxon>
    </lineage>
</organism>
<evidence type="ECO:0000313" key="2">
    <source>
        <dbReference type="Proteomes" id="UP000184396"/>
    </source>
</evidence>
<evidence type="ECO:0000313" key="1">
    <source>
        <dbReference type="EMBL" id="SHI86452.1"/>
    </source>
</evidence>
<sequence>MTLKELPGQYAIIGSNQDEESNEYKGVLELTLDEYNRIKAKWLINNTQEQLGLGFFRDNILVINFNYKDENKVYKGVVVYKCISKDLLEGFWSEKHGDPNYLGLERCFRIDTLKETVN</sequence>
<dbReference type="STRING" id="1178825.SAMN05216261_2042"/>
<keyword evidence="2" id="KW-1185">Reference proteome</keyword>
<reference evidence="1 2" key="1">
    <citation type="submission" date="2016-11" db="EMBL/GenBank/DDBJ databases">
        <authorList>
            <person name="Jaros S."/>
            <person name="Januszkiewicz K."/>
            <person name="Wedrychowicz H."/>
        </authorList>
    </citation>
    <scope>NUCLEOTIDE SEQUENCE [LARGE SCALE GENOMIC DNA]</scope>
    <source>
        <strain evidence="1 2">CGMCC 1.12213</strain>
    </source>
</reference>
<dbReference type="AlphaFoldDB" id="A0A1M6ELP4"/>
<dbReference type="EMBL" id="FQYK01000004">
    <property type="protein sequence ID" value="SHI86452.1"/>
    <property type="molecule type" value="Genomic_DNA"/>
</dbReference>
<dbReference type="OrthoDB" id="1139144at2"/>
<name>A0A1M6ELP4_9FLAO</name>
<protein>
    <submittedName>
        <fullName evidence="1">Uncharacterized protein</fullName>
    </submittedName>
</protein>
<proteinExistence type="predicted"/>
<dbReference type="RefSeq" id="WP_019386438.1">
    <property type="nucleotide sequence ID" value="NZ_ALIH01000002.1"/>
</dbReference>